<comment type="caution">
    <text evidence="2">The sequence shown here is derived from an EMBL/GenBank/DDBJ whole genome shotgun (WGS) entry which is preliminary data.</text>
</comment>
<evidence type="ECO:0000313" key="2">
    <source>
        <dbReference type="EMBL" id="KAI5445711.1"/>
    </source>
</evidence>
<dbReference type="SMART" id="SM00517">
    <property type="entry name" value="PolyA"/>
    <property type="match status" value="1"/>
</dbReference>
<evidence type="ECO:0000313" key="3">
    <source>
        <dbReference type="Proteomes" id="UP001058974"/>
    </source>
</evidence>
<dbReference type="Gene3D" id="3.80.10.10">
    <property type="entry name" value="Ribonuclease Inhibitor"/>
    <property type="match status" value="1"/>
</dbReference>
<dbReference type="AlphaFoldDB" id="A0A9D5GY95"/>
<dbReference type="PROSITE" id="PS51309">
    <property type="entry name" value="PABC"/>
    <property type="match status" value="1"/>
</dbReference>
<dbReference type="SUPFAM" id="SSF52047">
    <property type="entry name" value="RNI-like"/>
    <property type="match status" value="1"/>
</dbReference>
<sequence>MLDTLIFEAVQELDISRCRRLLIEHAVDYFSQSFPSLKILKAASVTILSSSPAVIPLVPEKTSSLKYKGVETMSFHESRPLISYVTKLTLDGRANASDLSLQYISKFCVSLCHLNIKGCIYVTDIGISDLISRCKNPNSIVVPFQLGYQSKRGHNAPTSTSSSARRYHREVTGILLEMDQPEVLHLIKSPDALKAKVAKAMDVLRIVSQQSNSPTDQLASLSLTSNLHCSKQNNYRVG</sequence>
<reference evidence="2 3" key="1">
    <citation type="journal article" date="2022" name="Nat. Genet.">
        <title>Improved pea reference genome and pan-genome highlight genomic features and evolutionary characteristics.</title>
        <authorList>
            <person name="Yang T."/>
            <person name="Liu R."/>
            <person name="Luo Y."/>
            <person name="Hu S."/>
            <person name="Wang D."/>
            <person name="Wang C."/>
            <person name="Pandey M.K."/>
            <person name="Ge S."/>
            <person name="Xu Q."/>
            <person name="Li N."/>
            <person name="Li G."/>
            <person name="Huang Y."/>
            <person name="Saxena R.K."/>
            <person name="Ji Y."/>
            <person name="Li M."/>
            <person name="Yan X."/>
            <person name="He Y."/>
            <person name="Liu Y."/>
            <person name="Wang X."/>
            <person name="Xiang C."/>
            <person name="Varshney R.K."/>
            <person name="Ding H."/>
            <person name="Gao S."/>
            <person name="Zong X."/>
        </authorList>
    </citation>
    <scope>NUCLEOTIDE SEQUENCE [LARGE SCALE GENOMIC DNA]</scope>
    <source>
        <strain evidence="2 3">cv. Zhongwan 6</strain>
    </source>
</reference>
<dbReference type="Pfam" id="PF00658">
    <property type="entry name" value="MLLE"/>
    <property type="match status" value="1"/>
</dbReference>
<dbReference type="Proteomes" id="UP001058974">
    <property type="component" value="Chromosome 1"/>
</dbReference>
<dbReference type="InterPro" id="IPR036053">
    <property type="entry name" value="PABP-dom"/>
</dbReference>
<gene>
    <name evidence="2" type="ORF">KIW84_013801</name>
</gene>
<accession>A0A9D5GY95</accession>
<feature type="domain" description="PABC" evidence="1">
    <location>
        <begin position="122"/>
        <end position="209"/>
    </location>
</feature>
<dbReference type="InterPro" id="IPR032675">
    <property type="entry name" value="LRR_dom_sf"/>
</dbReference>
<dbReference type="Gene3D" id="1.10.1900.10">
    <property type="entry name" value="c-terminal domain of poly(a) binding protein"/>
    <property type="match status" value="1"/>
</dbReference>
<evidence type="ECO:0000259" key="1">
    <source>
        <dbReference type="PROSITE" id="PS51309"/>
    </source>
</evidence>
<dbReference type="GO" id="GO:0003723">
    <property type="term" value="F:RNA binding"/>
    <property type="evidence" value="ECO:0007669"/>
    <property type="project" value="InterPro"/>
</dbReference>
<dbReference type="Gramene" id="Psat01G0380100-T1">
    <property type="protein sequence ID" value="KAI5445711.1"/>
    <property type="gene ID" value="KIW84_013801"/>
</dbReference>
<name>A0A9D5GY95_PEA</name>
<dbReference type="EMBL" id="JAMSHJ010000001">
    <property type="protein sequence ID" value="KAI5445711.1"/>
    <property type="molecule type" value="Genomic_DNA"/>
</dbReference>
<dbReference type="SUPFAM" id="SSF63570">
    <property type="entry name" value="PABC (PABP) domain"/>
    <property type="match status" value="1"/>
</dbReference>
<keyword evidence="3" id="KW-1185">Reference proteome</keyword>
<protein>
    <recommendedName>
        <fullName evidence="1">PABC domain-containing protein</fullName>
    </recommendedName>
</protein>
<organism evidence="2 3">
    <name type="scientific">Pisum sativum</name>
    <name type="common">Garden pea</name>
    <name type="synonym">Lathyrus oleraceus</name>
    <dbReference type="NCBI Taxonomy" id="3888"/>
    <lineage>
        <taxon>Eukaryota</taxon>
        <taxon>Viridiplantae</taxon>
        <taxon>Streptophyta</taxon>
        <taxon>Embryophyta</taxon>
        <taxon>Tracheophyta</taxon>
        <taxon>Spermatophyta</taxon>
        <taxon>Magnoliopsida</taxon>
        <taxon>eudicotyledons</taxon>
        <taxon>Gunneridae</taxon>
        <taxon>Pentapetalae</taxon>
        <taxon>rosids</taxon>
        <taxon>fabids</taxon>
        <taxon>Fabales</taxon>
        <taxon>Fabaceae</taxon>
        <taxon>Papilionoideae</taxon>
        <taxon>50 kb inversion clade</taxon>
        <taxon>NPAAA clade</taxon>
        <taxon>Hologalegina</taxon>
        <taxon>IRL clade</taxon>
        <taxon>Fabeae</taxon>
        <taxon>Lathyrus</taxon>
    </lineage>
</organism>
<proteinExistence type="predicted"/>
<dbReference type="InterPro" id="IPR002004">
    <property type="entry name" value="PABP_HYD_C"/>
</dbReference>